<sequence>MLSTDPEDLNRLASVHSLSSCEEKPSYPFPWFLDLCDGSIGLMIPFYLFPRPVPGVYPDRHIILFSILETVHSGVVP</sequence>
<keyword evidence="1" id="KW-0496">Mitochondrion</keyword>
<geneLocation type="mitochondrion" evidence="1"/>
<gene>
    <name evidence="1" type="ORF">ABT39_MTgene2221</name>
</gene>
<reference evidence="1" key="1">
    <citation type="journal article" date="2015" name="Genome Biol. Evol.">
        <title>Organellar Genomes of White Spruce (Picea glauca): Assembly and Annotation.</title>
        <authorList>
            <person name="Jackman S.D."/>
            <person name="Warren R.L."/>
            <person name="Gibb E.A."/>
            <person name="Vandervalk B.P."/>
            <person name="Mohamadi H."/>
            <person name="Chu J."/>
            <person name="Raymond A."/>
            <person name="Pleasance S."/>
            <person name="Coope R."/>
            <person name="Wildung M.R."/>
            <person name="Ritland C.E."/>
            <person name="Bousquet J."/>
            <person name="Jones S.J."/>
            <person name="Bohlmann J."/>
            <person name="Birol I."/>
        </authorList>
    </citation>
    <scope>NUCLEOTIDE SEQUENCE [LARGE SCALE GENOMIC DNA]</scope>
    <source>
        <tissue evidence="1">Flushing bud</tissue>
    </source>
</reference>
<proteinExistence type="predicted"/>
<dbReference type="AlphaFoldDB" id="A0A101LV05"/>
<protein>
    <submittedName>
        <fullName evidence="1">Uncharacterized protein</fullName>
    </submittedName>
</protein>
<comment type="caution">
    <text evidence="1">The sequence shown here is derived from an EMBL/GenBank/DDBJ whole genome shotgun (WGS) entry which is preliminary data.</text>
</comment>
<accession>A0A101LV05</accession>
<dbReference type="EMBL" id="LKAM01000015">
    <property type="protein sequence ID" value="KUM45867.1"/>
    <property type="molecule type" value="Genomic_DNA"/>
</dbReference>
<organism evidence="1">
    <name type="scientific">Picea glauca</name>
    <name type="common">White spruce</name>
    <name type="synonym">Pinus glauca</name>
    <dbReference type="NCBI Taxonomy" id="3330"/>
    <lineage>
        <taxon>Eukaryota</taxon>
        <taxon>Viridiplantae</taxon>
        <taxon>Streptophyta</taxon>
        <taxon>Embryophyta</taxon>
        <taxon>Tracheophyta</taxon>
        <taxon>Spermatophyta</taxon>
        <taxon>Pinopsida</taxon>
        <taxon>Pinidae</taxon>
        <taxon>Conifers I</taxon>
        <taxon>Pinales</taxon>
        <taxon>Pinaceae</taxon>
        <taxon>Picea</taxon>
    </lineage>
</organism>
<evidence type="ECO:0000313" key="1">
    <source>
        <dbReference type="EMBL" id="KUM45867.1"/>
    </source>
</evidence>
<name>A0A101LV05_PICGL</name>